<dbReference type="AlphaFoldDB" id="A0A8H7SP48"/>
<dbReference type="GO" id="GO:0005739">
    <property type="term" value="C:mitochondrion"/>
    <property type="evidence" value="ECO:0007669"/>
    <property type="project" value="TreeGrafter"/>
</dbReference>
<gene>
    <name evidence="1" type="ORF">INT48_009780</name>
</gene>
<name>A0A8H7SP48_9FUNG</name>
<accession>A0A8H7SP48</accession>
<dbReference type="Proteomes" id="UP000613177">
    <property type="component" value="Unassembled WGS sequence"/>
</dbReference>
<dbReference type="PANTHER" id="PTHR37845">
    <property type="entry name" value="SEQUENCE ORPHAN"/>
    <property type="match status" value="1"/>
</dbReference>
<dbReference type="PANTHER" id="PTHR37845:SF1">
    <property type="entry name" value="SEQUENCE ORPHAN"/>
    <property type="match status" value="1"/>
</dbReference>
<protein>
    <submittedName>
        <fullName evidence="1">Uncharacterized protein</fullName>
    </submittedName>
</protein>
<evidence type="ECO:0000313" key="2">
    <source>
        <dbReference type="Proteomes" id="UP000613177"/>
    </source>
</evidence>
<comment type="caution">
    <text evidence="1">The sequence shown here is derived from an EMBL/GenBank/DDBJ whole genome shotgun (WGS) entry which is preliminary data.</text>
</comment>
<proteinExistence type="predicted"/>
<reference evidence="1" key="1">
    <citation type="submission" date="2021-01" db="EMBL/GenBank/DDBJ databases">
        <title>Metabolic potential, ecology and presence of endohyphal bacteria is reflected in genomic diversity of Mucoromycotina.</title>
        <authorList>
            <person name="Muszewska A."/>
            <person name="Okrasinska A."/>
            <person name="Steczkiewicz K."/>
            <person name="Drgas O."/>
            <person name="Orlowska M."/>
            <person name="Perlinska-Lenart U."/>
            <person name="Aleksandrzak-Piekarczyk T."/>
            <person name="Szatraj K."/>
            <person name="Zielenkiewicz U."/>
            <person name="Pilsyk S."/>
            <person name="Malc E."/>
            <person name="Mieczkowski P."/>
            <person name="Kruszewska J.S."/>
            <person name="Biernat P."/>
            <person name="Pawlowska J."/>
        </authorList>
    </citation>
    <scope>NUCLEOTIDE SEQUENCE</scope>
    <source>
        <strain evidence="1">WA0000018081</strain>
    </source>
</reference>
<keyword evidence="2" id="KW-1185">Reference proteome</keyword>
<sequence length="270" mass="29848">MSEISMKRGLDTPLTYSKEKLIKLYGIDIFAAVSSSAMVTPFIAVVDRSIIENLNGKRPLAEGIKYGFQSIVSHPFKFTLSPQFRLVLGLYFSTYATANIVDTTCEQYSVDPSKSSMYKFIATSVTNMSLCIYKDKAFARMFGVATRHSMPKLSYFLFAARDSLTIAASFNAPAYITPLIRDSDWNVSEKTMSTVAQLLCPAVAQLFSTPVHLYALDLYNRPGATGTMRTQLIRKEYIKSTLARIGRIGPAFGVGGVGNSYARSLRNNVL</sequence>
<dbReference type="OrthoDB" id="275936at2759"/>
<dbReference type="EMBL" id="JAEPRE010000106">
    <property type="protein sequence ID" value="KAG2232571.1"/>
    <property type="molecule type" value="Genomic_DNA"/>
</dbReference>
<dbReference type="InterPro" id="IPR038781">
    <property type="entry name" value="C365.16-ike"/>
</dbReference>
<evidence type="ECO:0000313" key="1">
    <source>
        <dbReference type="EMBL" id="KAG2232571.1"/>
    </source>
</evidence>
<organism evidence="1 2">
    <name type="scientific">Thamnidium elegans</name>
    <dbReference type="NCBI Taxonomy" id="101142"/>
    <lineage>
        <taxon>Eukaryota</taxon>
        <taxon>Fungi</taxon>
        <taxon>Fungi incertae sedis</taxon>
        <taxon>Mucoromycota</taxon>
        <taxon>Mucoromycotina</taxon>
        <taxon>Mucoromycetes</taxon>
        <taxon>Mucorales</taxon>
        <taxon>Mucorineae</taxon>
        <taxon>Mucoraceae</taxon>
        <taxon>Thamnidium</taxon>
    </lineage>
</organism>